<dbReference type="InterPro" id="IPR036318">
    <property type="entry name" value="FAD-bd_PCMH-like_sf"/>
</dbReference>
<reference evidence="5 6" key="1">
    <citation type="submission" date="2019-12" db="EMBL/GenBank/DDBJ databases">
        <title>Draft genome sequence of the ascomycete Xylaria multiplex DSM 110363.</title>
        <authorList>
            <person name="Buettner E."/>
            <person name="Kellner H."/>
        </authorList>
    </citation>
    <scope>NUCLEOTIDE SEQUENCE [LARGE SCALE GENOMIC DNA]</scope>
    <source>
        <strain evidence="5 6">DSM 110363</strain>
    </source>
</reference>
<comment type="cofactor">
    <cofactor evidence="1">
        <name>FMN</name>
        <dbReference type="ChEBI" id="CHEBI:58210"/>
    </cofactor>
</comment>
<feature type="domain" description="FAD-binding PCMH-type" evidence="4">
    <location>
        <begin position="1"/>
        <end position="159"/>
    </location>
</feature>
<dbReference type="PROSITE" id="PS51387">
    <property type="entry name" value="FAD_PCMH"/>
    <property type="match status" value="1"/>
</dbReference>
<dbReference type="PROSITE" id="PS00557">
    <property type="entry name" value="FMN_HYDROXY_ACID_DH_1"/>
    <property type="match status" value="1"/>
</dbReference>
<proteinExistence type="predicted"/>
<dbReference type="PANTHER" id="PTHR10578">
    <property type="entry name" value="S -2-HYDROXY-ACID OXIDASE-RELATED"/>
    <property type="match status" value="1"/>
</dbReference>
<dbReference type="Gene3D" id="3.30.465.10">
    <property type="match status" value="1"/>
</dbReference>
<dbReference type="InterPro" id="IPR016166">
    <property type="entry name" value="FAD-bd_PCMH"/>
</dbReference>
<feature type="domain" description="FMN hydroxy acid dehydrogenase" evidence="3">
    <location>
        <begin position="455"/>
        <end position="794"/>
    </location>
</feature>
<dbReference type="InterPro" id="IPR008259">
    <property type="entry name" value="FMN_hydac_DH_AS"/>
</dbReference>
<accession>A0A7C8N011</accession>
<dbReference type="AlphaFoldDB" id="A0A7C8N011"/>
<dbReference type="Pfam" id="PF01070">
    <property type="entry name" value="FMN_dh"/>
    <property type="match status" value="2"/>
</dbReference>
<evidence type="ECO:0008006" key="7">
    <source>
        <dbReference type="Google" id="ProtNLM"/>
    </source>
</evidence>
<dbReference type="InParanoid" id="A0A7C8N011"/>
<evidence type="ECO:0000313" key="5">
    <source>
        <dbReference type="EMBL" id="KAF2963217.1"/>
    </source>
</evidence>
<dbReference type="InterPro" id="IPR016169">
    <property type="entry name" value="FAD-bd_PCMH_sub2"/>
</dbReference>
<sequence length="800" mass="87068">MLDPSAGYATHNVECCAFGVRSGGHAVFADSSSIDEGVTIDLGFLNSTTYNPGTRLASLGPGGTWASVYEALTPHGIAVTGGRSAQVGADGFLLGGDNSLFAHSYGLACSNVENFEVVLTDSTIINANATENADLWLGLRGGSGNLGLVTSFDMRTIEYADPSNLAIWGGGIVLASKCDRGCDTKLPLPRKYRNICALDNIRNKVAPAAYDDYLAIGGALINTLSSRTLLNRTIDGDAVEGYREGNDEGLSAMLQLHPLTKPMAINGDGPNLLGLEKHVANGDTGIQTLLVLTARKPESWPILQHFGRQFQDAVDAYANELGVNWGWKYLNYADVSDDPFRTYGEETVQQLRRISRNFDAEPSADHSKAYLRCNTGICNDMETIVVEKGAQGRKMMATGGKPRVRVRHDDTRLEMHTLRIIAALMAAAHAARPFLEEPDTGLDRTVGDLAVGVLPNLTDMVCLHDFDWAARNYLPALNYTYYRQAAGGEGSYRNNMEAFANYRFIPRQMQDVTALNSTLSTSILGYNFSLPFFIAPASRGAYGHPKAEAGLVEAAGREGILYARSQYATLSIEEVHALKAPGQVLFQQFYRAPTLEEDQANIDEIAKVGVQGIMLTIDTSSYGSRIRGFRYGFDATENRGYRNVTWDYYKTLRNMTKLPIVLKGITNLQDARDAVANGVPAIYLSNHGGRQLETSPSALEVAHDIYLQAPEIFQQIEVYADGGIRYGSDILKLLAFGVRAVGLGRPFMFANVFGVDGVQRAIQLLRNEVSRDAANLGLADLKALNTSWIQTVQSAWIGFP</sequence>
<dbReference type="InterPro" id="IPR000262">
    <property type="entry name" value="FMN-dep_DH"/>
</dbReference>
<protein>
    <recommendedName>
        <fullName evidence="7">FMN hydroxy acid dehydrogenase domain-containing protein</fullName>
    </recommendedName>
</protein>
<evidence type="ECO:0000256" key="1">
    <source>
        <dbReference type="ARBA" id="ARBA00001917"/>
    </source>
</evidence>
<evidence type="ECO:0000259" key="3">
    <source>
        <dbReference type="PROSITE" id="PS51349"/>
    </source>
</evidence>
<organism evidence="5 6">
    <name type="scientific">Xylaria multiplex</name>
    <dbReference type="NCBI Taxonomy" id="323545"/>
    <lineage>
        <taxon>Eukaryota</taxon>
        <taxon>Fungi</taxon>
        <taxon>Dikarya</taxon>
        <taxon>Ascomycota</taxon>
        <taxon>Pezizomycotina</taxon>
        <taxon>Sordariomycetes</taxon>
        <taxon>Xylariomycetidae</taxon>
        <taxon>Xylariales</taxon>
        <taxon>Xylariaceae</taxon>
        <taxon>Xylaria</taxon>
    </lineage>
</organism>
<evidence type="ECO:0000256" key="2">
    <source>
        <dbReference type="ARBA" id="ARBA00023002"/>
    </source>
</evidence>
<gene>
    <name evidence="5" type="ORF">GQX73_g10358</name>
</gene>
<comment type="caution">
    <text evidence="5">The sequence shown here is derived from an EMBL/GenBank/DDBJ whole genome shotgun (WGS) entry which is preliminary data.</text>
</comment>
<dbReference type="GO" id="GO:0071949">
    <property type="term" value="F:FAD binding"/>
    <property type="evidence" value="ECO:0007669"/>
    <property type="project" value="InterPro"/>
</dbReference>
<dbReference type="SUPFAM" id="SSF56176">
    <property type="entry name" value="FAD-binding/transporter-associated domain-like"/>
    <property type="match status" value="1"/>
</dbReference>
<dbReference type="GO" id="GO:0016491">
    <property type="term" value="F:oxidoreductase activity"/>
    <property type="evidence" value="ECO:0007669"/>
    <property type="project" value="UniProtKB-KW"/>
</dbReference>
<dbReference type="PROSITE" id="PS51349">
    <property type="entry name" value="FMN_HYDROXY_ACID_DH_2"/>
    <property type="match status" value="1"/>
</dbReference>
<dbReference type="Gene3D" id="3.20.20.70">
    <property type="entry name" value="Aldolase class I"/>
    <property type="match status" value="1"/>
</dbReference>
<name>A0A7C8N011_9PEZI</name>
<dbReference type="EMBL" id="WUBL01000223">
    <property type="protein sequence ID" value="KAF2963217.1"/>
    <property type="molecule type" value="Genomic_DNA"/>
</dbReference>
<dbReference type="PANTHER" id="PTHR10578:SF140">
    <property type="entry name" value="FMN HYDROXY ACID DEHYDROGENASE DOMAIN-CONTAINING PROTEIN"/>
    <property type="match status" value="1"/>
</dbReference>
<dbReference type="SUPFAM" id="SSF51395">
    <property type="entry name" value="FMN-linked oxidoreductases"/>
    <property type="match status" value="1"/>
</dbReference>
<dbReference type="InterPro" id="IPR013785">
    <property type="entry name" value="Aldolase_TIM"/>
</dbReference>
<dbReference type="OrthoDB" id="1925334at2759"/>
<dbReference type="Proteomes" id="UP000481858">
    <property type="component" value="Unassembled WGS sequence"/>
</dbReference>
<keyword evidence="6" id="KW-1185">Reference proteome</keyword>
<keyword evidence="2" id="KW-0560">Oxidoreductase</keyword>
<evidence type="ECO:0000259" key="4">
    <source>
        <dbReference type="PROSITE" id="PS51387"/>
    </source>
</evidence>
<evidence type="ECO:0000313" key="6">
    <source>
        <dbReference type="Proteomes" id="UP000481858"/>
    </source>
</evidence>
<dbReference type="Pfam" id="PF01565">
    <property type="entry name" value="FAD_binding_4"/>
    <property type="match status" value="1"/>
</dbReference>
<dbReference type="InterPro" id="IPR037396">
    <property type="entry name" value="FMN_HAD"/>
</dbReference>
<dbReference type="InterPro" id="IPR006094">
    <property type="entry name" value="Oxid_FAD_bind_N"/>
</dbReference>